<evidence type="ECO:0000313" key="4">
    <source>
        <dbReference type="Proteomes" id="UP000825935"/>
    </source>
</evidence>
<dbReference type="Pfam" id="PF03259">
    <property type="entry name" value="Robl_LC7"/>
    <property type="match status" value="1"/>
</dbReference>
<feature type="domain" description="Roadblock/LAMTOR2" evidence="2">
    <location>
        <begin position="27"/>
        <end position="116"/>
    </location>
</feature>
<sequence length="121" mass="13439">MEDLDAEEREAERLLASAKLFQRKTAADETFKWIASHKGVLGTLIISSMGFPIRSTMDSPTTMKFAVFLGPLVAKAKQALHMIHASQQELTLLRARTSGREVIIVPKDDFAIIILQKASNK</sequence>
<name>A0A8T2SNR6_CERRI</name>
<dbReference type="SMART" id="SM00960">
    <property type="entry name" value="Robl_LC7"/>
    <property type="match status" value="1"/>
</dbReference>
<keyword evidence="4" id="KW-1185">Reference proteome</keyword>
<dbReference type="OMA" id="NEIMCAP"/>
<gene>
    <name evidence="3" type="ORF">KP509_19G046600</name>
</gene>
<protein>
    <recommendedName>
        <fullName evidence="2">Roadblock/LAMTOR2 domain-containing protein</fullName>
    </recommendedName>
</protein>
<dbReference type="OrthoDB" id="9985637at2759"/>
<dbReference type="SUPFAM" id="SSF103196">
    <property type="entry name" value="Roadblock/LC7 domain"/>
    <property type="match status" value="1"/>
</dbReference>
<organism evidence="3 4">
    <name type="scientific">Ceratopteris richardii</name>
    <name type="common">Triangle waterfern</name>
    <dbReference type="NCBI Taxonomy" id="49495"/>
    <lineage>
        <taxon>Eukaryota</taxon>
        <taxon>Viridiplantae</taxon>
        <taxon>Streptophyta</taxon>
        <taxon>Embryophyta</taxon>
        <taxon>Tracheophyta</taxon>
        <taxon>Polypodiopsida</taxon>
        <taxon>Polypodiidae</taxon>
        <taxon>Polypodiales</taxon>
        <taxon>Pteridineae</taxon>
        <taxon>Pteridaceae</taxon>
        <taxon>Parkerioideae</taxon>
        <taxon>Ceratopteris</taxon>
    </lineage>
</organism>
<dbReference type="Gene3D" id="3.30.450.30">
    <property type="entry name" value="Dynein light chain 2a, cytoplasmic"/>
    <property type="match status" value="1"/>
</dbReference>
<dbReference type="AlphaFoldDB" id="A0A8T2SNR6"/>
<dbReference type="PANTHER" id="PTHR10779">
    <property type="entry name" value="DYNEIN LIGHT CHAIN ROADBLOCK"/>
    <property type="match status" value="1"/>
</dbReference>
<comment type="similarity">
    <text evidence="1">Belongs to the GAMAD family.</text>
</comment>
<dbReference type="EMBL" id="CM035424">
    <property type="protein sequence ID" value="KAH7352463.1"/>
    <property type="molecule type" value="Genomic_DNA"/>
</dbReference>
<accession>A0A8T2SNR6</accession>
<evidence type="ECO:0000313" key="3">
    <source>
        <dbReference type="EMBL" id="KAH7352463.1"/>
    </source>
</evidence>
<reference evidence="3" key="1">
    <citation type="submission" date="2021-08" db="EMBL/GenBank/DDBJ databases">
        <title>WGS assembly of Ceratopteris richardii.</title>
        <authorList>
            <person name="Marchant D.B."/>
            <person name="Chen G."/>
            <person name="Jenkins J."/>
            <person name="Shu S."/>
            <person name="Leebens-Mack J."/>
            <person name="Grimwood J."/>
            <person name="Schmutz J."/>
            <person name="Soltis P."/>
            <person name="Soltis D."/>
            <person name="Chen Z.-H."/>
        </authorList>
    </citation>
    <scope>NUCLEOTIDE SEQUENCE</scope>
    <source>
        <strain evidence="3">Whitten #5841</strain>
        <tissue evidence="3">Leaf</tissue>
    </source>
</reference>
<dbReference type="Proteomes" id="UP000825935">
    <property type="component" value="Chromosome 19"/>
</dbReference>
<comment type="caution">
    <text evidence="3">The sequence shown here is derived from an EMBL/GenBank/DDBJ whole genome shotgun (WGS) entry which is preliminary data.</text>
</comment>
<evidence type="ECO:0000259" key="2">
    <source>
        <dbReference type="SMART" id="SM00960"/>
    </source>
</evidence>
<evidence type="ECO:0000256" key="1">
    <source>
        <dbReference type="ARBA" id="ARBA00007191"/>
    </source>
</evidence>
<proteinExistence type="inferred from homology"/>
<dbReference type="InterPro" id="IPR004942">
    <property type="entry name" value="Roadblock/LAMTOR2_dom"/>
</dbReference>